<evidence type="ECO:0000313" key="1">
    <source>
        <dbReference type="EMBL" id="MPR25756.1"/>
    </source>
</evidence>
<dbReference type="InterPro" id="IPR036390">
    <property type="entry name" value="WH_DNA-bd_sf"/>
</dbReference>
<reference evidence="1 2" key="1">
    <citation type="journal article" date="2019" name="Syst. Appl. Microbiol.">
        <title>Microvirga tunisiensis sp. nov., a root nodule symbiotic bacterium isolated from Lupinus micranthus and L. luteus grown in Northern Tunisia.</title>
        <authorList>
            <person name="Msaddak A."/>
            <person name="Rejili M."/>
            <person name="Duran D."/>
            <person name="Mars M."/>
            <person name="Palacios J.M."/>
            <person name="Ruiz-Argueso T."/>
            <person name="Rey L."/>
            <person name="Imperial J."/>
        </authorList>
    </citation>
    <scope>NUCLEOTIDE SEQUENCE [LARGE SCALE GENOMIC DNA]</scope>
    <source>
        <strain evidence="1 2">Lmie10</strain>
    </source>
</reference>
<sequence>MQQPKPGIPEKSLLFVRKAIIRMVLSDLRRTETGNQALQHLGLLWIIYDYASVDEPISSAELQELTGVVPSVILRLTTRLEKLGLIARQRMKGSRGRAWAYSPALPNDVLQSGIVGLPRHISTSLATPETLESLERELMPDKDGE</sequence>
<accession>A0A5N7MP24</accession>
<dbReference type="OrthoDB" id="8025709at2"/>
<evidence type="ECO:0008006" key="3">
    <source>
        <dbReference type="Google" id="ProtNLM"/>
    </source>
</evidence>
<dbReference type="Gene3D" id="1.10.10.10">
    <property type="entry name" value="Winged helix-like DNA-binding domain superfamily/Winged helix DNA-binding domain"/>
    <property type="match status" value="1"/>
</dbReference>
<gene>
    <name evidence="1" type="ORF">FS320_11075</name>
</gene>
<name>A0A5N7MP24_9HYPH</name>
<comment type="caution">
    <text evidence="1">The sequence shown here is derived from an EMBL/GenBank/DDBJ whole genome shotgun (WGS) entry which is preliminary data.</text>
</comment>
<proteinExistence type="predicted"/>
<dbReference type="RefSeq" id="WP_152711519.1">
    <property type="nucleotide sequence ID" value="NZ_VOSJ01000029.1"/>
</dbReference>
<protein>
    <recommendedName>
        <fullName evidence="3">MarR family transcriptional regulator</fullName>
    </recommendedName>
</protein>
<organism evidence="1 2">
    <name type="scientific">Microvirga tunisiensis</name>
    <dbReference type="NCBI Taxonomy" id="2108360"/>
    <lineage>
        <taxon>Bacteria</taxon>
        <taxon>Pseudomonadati</taxon>
        <taxon>Pseudomonadota</taxon>
        <taxon>Alphaproteobacteria</taxon>
        <taxon>Hyphomicrobiales</taxon>
        <taxon>Methylobacteriaceae</taxon>
        <taxon>Microvirga</taxon>
    </lineage>
</organism>
<dbReference type="SUPFAM" id="SSF46785">
    <property type="entry name" value="Winged helix' DNA-binding domain"/>
    <property type="match status" value="1"/>
</dbReference>
<dbReference type="InterPro" id="IPR036388">
    <property type="entry name" value="WH-like_DNA-bd_sf"/>
</dbReference>
<dbReference type="EMBL" id="VOSK01000031">
    <property type="protein sequence ID" value="MPR25756.1"/>
    <property type="molecule type" value="Genomic_DNA"/>
</dbReference>
<dbReference type="AlphaFoldDB" id="A0A5N7MP24"/>
<dbReference type="Proteomes" id="UP000403266">
    <property type="component" value="Unassembled WGS sequence"/>
</dbReference>
<keyword evidence="2" id="KW-1185">Reference proteome</keyword>
<evidence type="ECO:0000313" key="2">
    <source>
        <dbReference type="Proteomes" id="UP000403266"/>
    </source>
</evidence>